<name>A0A4Y8MIQ6_9BURK</name>
<dbReference type="GO" id="GO:0003677">
    <property type="term" value="F:DNA binding"/>
    <property type="evidence" value="ECO:0007669"/>
    <property type="project" value="InterPro"/>
</dbReference>
<dbReference type="GeneID" id="97311317"/>
<dbReference type="GO" id="GO:0006310">
    <property type="term" value="P:DNA recombination"/>
    <property type="evidence" value="ECO:0007669"/>
    <property type="project" value="InterPro"/>
</dbReference>
<reference evidence="2 4" key="1">
    <citation type="submission" date="2019-03" db="EMBL/GenBank/DDBJ databases">
        <title>Complete Genome Sequence of Paraburkholderia dipogonis ICMP 19430T, a Nitrogen-fixing Symbiont of the South African Invasive Legume Dipogon lignosus in New Zealand.</title>
        <authorList>
            <person name="De Meyer S.E."/>
        </authorList>
    </citation>
    <scope>NUCLEOTIDE SEQUENCE [LARGE SCALE GENOMIC DNA]</scope>
    <source>
        <strain evidence="2 4">ICMP 19430</strain>
    </source>
</reference>
<dbReference type="Gene3D" id="1.10.443.10">
    <property type="entry name" value="Intergrase catalytic core"/>
    <property type="match status" value="1"/>
</dbReference>
<evidence type="ECO:0000313" key="3">
    <source>
        <dbReference type="EMBL" id="TFE37596.1"/>
    </source>
</evidence>
<dbReference type="EMBL" id="SNVI01000008">
    <property type="protein sequence ID" value="TFE36469.1"/>
    <property type="molecule type" value="Genomic_DNA"/>
</dbReference>
<dbReference type="GO" id="GO:0015074">
    <property type="term" value="P:DNA integration"/>
    <property type="evidence" value="ECO:0007669"/>
    <property type="project" value="InterPro"/>
</dbReference>
<gene>
    <name evidence="2" type="ORF">E2553_38230</name>
    <name evidence="3" type="ORF">E2553_39940</name>
    <name evidence="1" type="ORF">E2553_42745</name>
</gene>
<dbReference type="Proteomes" id="UP000297385">
    <property type="component" value="Unassembled WGS sequence"/>
</dbReference>
<evidence type="ECO:0000313" key="1">
    <source>
        <dbReference type="EMBL" id="TFE36469.1"/>
    </source>
</evidence>
<evidence type="ECO:0000313" key="4">
    <source>
        <dbReference type="Proteomes" id="UP000297385"/>
    </source>
</evidence>
<proteinExistence type="predicted"/>
<dbReference type="RefSeq" id="WP_134465866.1">
    <property type="nucleotide sequence ID" value="NZ_JBHMFL010000182.1"/>
</dbReference>
<organism evidence="2 4">
    <name type="scientific">Paraburkholderia dipogonis</name>
    <dbReference type="NCBI Taxonomy" id="1211383"/>
    <lineage>
        <taxon>Bacteria</taxon>
        <taxon>Pseudomonadati</taxon>
        <taxon>Pseudomonadota</taxon>
        <taxon>Betaproteobacteria</taxon>
        <taxon>Burkholderiales</taxon>
        <taxon>Burkholderiaceae</taxon>
        <taxon>Paraburkholderia</taxon>
    </lineage>
</organism>
<comment type="caution">
    <text evidence="2">The sequence shown here is derived from an EMBL/GenBank/DDBJ whole genome shotgun (WGS) entry which is preliminary data.</text>
</comment>
<accession>A0A4Y8MIQ6</accession>
<protein>
    <submittedName>
        <fullName evidence="2">Integrase</fullName>
    </submittedName>
</protein>
<dbReference type="InterPro" id="IPR013762">
    <property type="entry name" value="Integrase-like_cat_sf"/>
</dbReference>
<dbReference type="AlphaFoldDB" id="A0A4Y8MIQ6"/>
<dbReference type="EMBL" id="SNVI01000005">
    <property type="protein sequence ID" value="TFE37337.1"/>
    <property type="molecule type" value="Genomic_DNA"/>
</dbReference>
<dbReference type="EMBL" id="SNVI01000005">
    <property type="protein sequence ID" value="TFE37596.1"/>
    <property type="molecule type" value="Genomic_DNA"/>
</dbReference>
<evidence type="ECO:0000313" key="2">
    <source>
        <dbReference type="EMBL" id="TFE37337.1"/>
    </source>
</evidence>
<sequence length="631" mass="70923">MNNTLIAPTAERPDWYRVEDDTVVARDTSGNNVSLFGDDTWDIRAYAVGPRSTHLYFRSHLPDGVSRALSEATTRQWKQVMYFLMHEATDMVPASGTLQARSINLREFTFFAAARQLTLYDGLSNVAVVLDYAAQAGMESKAQRLHSILVKLHRLGVETTGLRVPLVQLHKPLLKRWAQHAGYSQYPAIPTRIYQHFLSTCQHDLGIAEDVADVLSDYLARVYAGERPGVPAELVSTATHFRCEDPRYVASSLVASITALCQLVILSFTGMRAAEAETLPYNCLSEFRLDGVTHYTIEGVTTKLSGGRARRACWVTSPLAARAIRLARRLSGEAHRAHGAQGYAESTDGSHLLFCRMGLPIGPRHGYVANRAASKVANYIEAFRERVFPTITFEDIAELKRVDMHRAWEDEPKYALGQQWPFTRHQLRRSLALYAHRSGLVTLPTLKRQLQHLTHEMSTYYARGSAFAKGFIDTDKRHFAKEWAETQGLSEYLAYAEQVLFADERLFGGHAAWTQSRAVQASPVSVYSREQTIRKFEKGELAYRETVLGGCASVEPCRSTPLDWMRLDCLESNCRSLIVVPSKLQRVIKVQQATVGKLRAVDETSVEYRIEAQTLQRLLDAQEKLIKPEAA</sequence>